<organism evidence="2 3">
    <name type="scientific">Microbulbifer halophilus</name>
    <dbReference type="NCBI Taxonomy" id="453963"/>
    <lineage>
        <taxon>Bacteria</taxon>
        <taxon>Pseudomonadati</taxon>
        <taxon>Pseudomonadota</taxon>
        <taxon>Gammaproteobacteria</taxon>
        <taxon>Cellvibrionales</taxon>
        <taxon>Microbulbiferaceae</taxon>
        <taxon>Microbulbifer</taxon>
    </lineage>
</organism>
<evidence type="ECO:0000313" key="3">
    <source>
        <dbReference type="Proteomes" id="UP001597425"/>
    </source>
</evidence>
<dbReference type="InterPro" id="IPR046537">
    <property type="entry name" value="DUF6602"/>
</dbReference>
<accession>A0ABW5EDM9</accession>
<dbReference type="Proteomes" id="UP001597425">
    <property type="component" value="Unassembled WGS sequence"/>
</dbReference>
<comment type="caution">
    <text evidence="2">The sequence shown here is derived from an EMBL/GenBank/DDBJ whole genome shotgun (WGS) entry which is preliminary data.</text>
</comment>
<sequence>MIKSHLEAVEEQLLVTSRIPANSGHSLHKGTPREAFIKEFLINHLSETVSIGTGEIVDCDSKPNEQRNQFDIVIYKKNYPKLDFGGGVSGFLAESVVATIEVKSTLDNPGLIQSINAARNAKILKQNLNRSFSTGWLPPSIMNYVVAYDGPAQMKTVFGWLGNHHIQNGIAIEDTKERTSKKSPSLDGVFVLGKGFIKFDNSPTTNVPAEIRAQHPDINWSITDIERGSLLMLFLSLLEATNNIQGAWLNPLPYLQNVRFHNIAWA</sequence>
<dbReference type="EMBL" id="JBHUJD010000017">
    <property type="protein sequence ID" value="MFD2311469.1"/>
    <property type="molecule type" value="Genomic_DNA"/>
</dbReference>
<gene>
    <name evidence="2" type="ORF">ACFSKX_13665</name>
</gene>
<evidence type="ECO:0000259" key="1">
    <source>
        <dbReference type="Pfam" id="PF20247"/>
    </source>
</evidence>
<proteinExistence type="predicted"/>
<name>A0ABW5EDM9_9GAMM</name>
<evidence type="ECO:0000313" key="2">
    <source>
        <dbReference type="EMBL" id="MFD2311469.1"/>
    </source>
</evidence>
<dbReference type="Pfam" id="PF20247">
    <property type="entry name" value="DUF6602"/>
    <property type="match status" value="1"/>
</dbReference>
<feature type="domain" description="DUF6602" evidence="1">
    <location>
        <begin position="19"/>
        <end position="122"/>
    </location>
</feature>
<dbReference type="RefSeq" id="WP_265722059.1">
    <property type="nucleotide sequence ID" value="NZ_JAPIVK010000017.1"/>
</dbReference>
<keyword evidence="3" id="KW-1185">Reference proteome</keyword>
<reference evidence="3" key="1">
    <citation type="journal article" date="2019" name="Int. J. Syst. Evol. Microbiol.">
        <title>The Global Catalogue of Microorganisms (GCM) 10K type strain sequencing project: providing services to taxonomists for standard genome sequencing and annotation.</title>
        <authorList>
            <consortium name="The Broad Institute Genomics Platform"/>
            <consortium name="The Broad Institute Genome Sequencing Center for Infectious Disease"/>
            <person name="Wu L."/>
            <person name="Ma J."/>
        </authorList>
    </citation>
    <scope>NUCLEOTIDE SEQUENCE [LARGE SCALE GENOMIC DNA]</scope>
    <source>
        <strain evidence="3">KCTC 12848</strain>
    </source>
</reference>
<protein>
    <submittedName>
        <fullName evidence="2">DUF6602 domain-containing protein</fullName>
    </submittedName>
</protein>
<dbReference type="CDD" id="cd21173">
    <property type="entry name" value="NucC-like"/>
    <property type="match status" value="1"/>
</dbReference>